<dbReference type="PROSITE" id="PS51257">
    <property type="entry name" value="PROKAR_LIPOPROTEIN"/>
    <property type="match status" value="1"/>
</dbReference>
<organism evidence="3 4">
    <name type="scientific">Novosphingobium album</name>
    <name type="common">ex Liu et al. 2023</name>
    <dbReference type="NCBI Taxonomy" id="3031130"/>
    <lineage>
        <taxon>Bacteria</taxon>
        <taxon>Pseudomonadati</taxon>
        <taxon>Pseudomonadota</taxon>
        <taxon>Alphaproteobacteria</taxon>
        <taxon>Sphingomonadales</taxon>
        <taxon>Sphingomonadaceae</taxon>
        <taxon>Novosphingobium</taxon>
    </lineage>
</organism>
<proteinExistence type="predicted"/>
<evidence type="ECO:0000313" key="3">
    <source>
        <dbReference type="EMBL" id="MDE8650538.1"/>
    </source>
</evidence>
<dbReference type="EMBL" id="JARESE010000005">
    <property type="protein sequence ID" value="MDE8650538.1"/>
    <property type="molecule type" value="Genomic_DNA"/>
</dbReference>
<feature type="coiled-coil region" evidence="1">
    <location>
        <begin position="49"/>
        <end position="108"/>
    </location>
</feature>
<dbReference type="RefSeq" id="WP_275226631.1">
    <property type="nucleotide sequence ID" value="NZ_JARESE010000005.1"/>
</dbReference>
<dbReference type="NCBIfam" id="TIGR02780">
    <property type="entry name" value="TrbJ_Ti"/>
    <property type="match status" value="1"/>
</dbReference>
<keyword evidence="1" id="KW-0175">Coiled coil</keyword>
<reference evidence="3 4" key="1">
    <citation type="submission" date="2023-03" db="EMBL/GenBank/DDBJ databases">
        <title>NovoSphingobium album sp. nov. isolated from polycyclic aromatic hydrocarbons- and heavy-metal polluted soil.</title>
        <authorList>
            <person name="Liu Z."/>
            <person name="Wang K."/>
        </authorList>
    </citation>
    <scope>NUCLEOTIDE SEQUENCE [LARGE SCALE GENOMIC DNA]</scope>
    <source>
        <strain evidence="3 4">H3SJ31-1</strain>
    </source>
</reference>
<keyword evidence="4" id="KW-1185">Reference proteome</keyword>
<accession>A0ABT5WKG3</accession>
<evidence type="ECO:0000313" key="4">
    <source>
        <dbReference type="Proteomes" id="UP001216253"/>
    </source>
</evidence>
<comment type="caution">
    <text evidence="3">The sequence shown here is derived from an EMBL/GenBank/DDBJ whole genome shotgun (WGS) entry which is preliminary data.</text>
</comment>
<protein>
    <submittedName>
        <fullName evidence="3">P-type conjugative transfer protein TrbJ</fullName>
    </submittedName>
</protein>
<name>A0ABT5WKG3_9SPHN</name>
<dbReference type="InterPro" id="IPR014147">
    <property type="entry name" value="T4SS_TrbJ"/>
</dbReference>
<dbReference type="NCBIfam" id="NF010448">
    <property type="entry name" value="PRK13874.1"/>
    <property type="match status" value="1"/>
</dbReference>
<gene>
    <name evidence="3" type="primary">trbJ</name>
    <name evidence="3" type="ORF">PYV00_02250</name>
</gene>
<dbReference type="Proteomes" id="UP001216253">
    <property type="component" value="Unassembled WGS sequence"/>
</dbReference>
<keyword evidence="2" id="KW-0732">Signal</keyword>
<evidence type="ECO:0000256" key="2">
    <source>
        <dbReference type="SAM" id="SignalP"/>
    </source>
</evidence>
<feature type="chain" id="PRO_5046508819" evidence="2">
    <location>
        <begin position="36"/>
        <end position="248"/>
    </location>
</feature>
<sequence>MRIPTRKYLIATALGAGAIGSLACALIVPSVPAHAQFTVFDPSNYSQNLLTAARTLQQINNQIQSLQNEAQMLTNQAKNLTRIDFPQLQQLTQNLQAIDRLMAQAQGIDFRIDGLDQQFSRLFPNDFNQALTTNQRVIDANARLDAAMAGYRQTMGVQSQVVANVQADANAMSGIVAQSQGAQGSLQAQQATNQLLALTAKQQFQIQNLMAAQYRAEATEAARRAQAEAEGRAATTKFLGTGSAYTPQ</sequence>
<evidence type="ECO:0000256" key="1">
    <source>
        <dbReference type="SAM" id="Coils"/>
    </source>
</evidence>
<feature type="signal peptide" evidence="2">
    <location>
        <begin position="1"/>
        <end position="35"/>
    </location>
</feature>